<reference evidence="2" key="1">
    <citation type="journal article" date="2020" name="Stud. Mycol.">
        <title>101 Dothideomycetes genomes: a test case for predicting lifestyles and emergence of pathogens.</title>
        <authorList>
            <person name="Haridas S."/>
            <person name="Albert R."/>
            <person name="Binder M."/>
            <person name="Bloem J."/>
            <person name="Labutti K."/>
            <person name="Salamov A."/>
            <person name="Andreopoulos B."/>
            <person name="Baker S."/>
            <person name="Barry K."/>
            <person name="Bills G."/>
            <person name="Bluhm B."/>
            <person name="Cannon C."/>
            <person name="Castanera R."/>
            <person name="Culley D."/>
            <person name="Daum C."/>
            <person name="Ezra D."/>
            <person name="Gonzalez J."/>
            <person name="Henrissat B."/>
            <person name="Kuo A."/>
            <person name="Liang C."/>
            <person name="Lipzen A."/>
            <person name="Lutzoni F."/>
            <person name="Magnuson J."/>
            <person name="Mondo S."/>
            <person name="Nolan M."/>
            <person name="Ohm R."/>
            <person name="Pangilinan J."/>
            <person name="Park H.-J."/>
            <person name="Ramirez L."/>
            <person name="Alfaro M."/>
            <person name="Sun H."/>
            <person name="Tritt A."/>
            <person name="Yoshinaga Y."/>
            <person name="Zwiers L.-H."/>
            <person name="Turgeon B."/>
            <person name="Goodwin S."/>
            <person name="Spatafora J."/>
            <person name="Crous P."/>
            <person name="Grigoriev I."/>
        </authorList>
    </citation>
    <scope>NUCLEOTIDE SEQUENCE</scope>
    <source>
        <strain evidence="2">CBS 125425</strain>
    </source>
</reference>
<protein>
    <submittedName>
        <fullName evidence="2">Uncharacterized protein</fullName>
    </submittedName>
</protein>
<accession>A0A9P4QT86</accession>
<feature type="transmembrane region" description="Helical" evidence="1">
    <location>
        <begin position="86"/>
        <end position="110"/>
    </location>
</feature>
<proteinExistence type="predicted"/>
<keyword evidence="1" id="KW-1133">Transmembrane helix</keyword>
<evidence type="ECO:0000256" key="1">
    <source>
        <dbReference type="SAM" id="Phobius"/>
    </source>
</evidence>
<keyword evidence="1" id="KW-0472">Membrane</keyword>
<comment type="caution">
    <text evidence="2">The sequence shown here is derived from an EMBL/GenBank/DDBJ whole genome shotgun (WGS) entry which is preliminary data.</text>
</comment>
<dbReference type="EMBL" id="ML996216">
    <property type="protein sequence ID" value="KAF2730507.1"/>
    <property type="molecule type" value="Genomic_DNA"/>
</dbReference>
<name>A0A9P4QT86_9PLEO</name>
<keyword evidence="1" id="KW-0812">Transmembrane</keyword>
<organism evidence="2 3">
    <name type="scientific">Polyplosphaeria fusca</name>
    <dbReference type="NCBI Taxonomy" id="682080"/>
    <lineage>
        <taxon>Eukaryota</taxon>
        <taxon>Fungi</taxon>
        <taxon>Dikarya</taxon>
        <taxon>Ascomycota</taxon>
        <taxon>Pezizomycotina</taxon>
        <taxon>Dothideomycetes</taxon>
        <taxon>Pleosporomycetidae</taxon>
        <taxon>Pleosporales</taxon>
        <taxon>Tetraplosphaeriaceae</taxon>
        <taxon>Polyplosphaeria</taxon>
    </lineage>
</organism>
<feature type="transmembrane region" description="Helical" evidence="1">
    <location>
        <begin position="34"/>
        <end position="53"/>
    </location>
</feature>
<evidence type="ECO:0000313" key="2">
    <source>
        <dbReference type="EMBL" id="KAF2730507.1"/>
    </source>
</evidence>
<keyword evidence="3" id="KW-1185">Reference proteome</keyword>
<sequence>MSPRTFASGEPVEARMRRLLAMTSVRHVHEQDGIVMMMIALASAAVSGLLMVADLQPTVSHLFSSKKSTHIRSCNFGSRKGAVWNWYFGLSLTLSQLHIFGPHRPFFILLRRLRPTRKALTPPHHLHRADDQTTRAPCTEIAVCGNVLRAPALRRLLVTVSGKYSANLW</sequence>
<dbReference type="Proteomes" id="UP000799444">
    <property type="component" value="Unassembled WGS sequence"/>
</dbReference>
<evidence type="ECO:0000313" key="3">
    <source>
        <dbReference type="Proteomes" id="UP000799444"/>
    </source>
</evidence>
<gene>
    <name evidence="2" type="ORF">EJ04DRAFT_45768</name>
</gene>
<dbReference type="AlphaFoldDB" id="A0A9P4QT86"/>